<dbReference type="GO" id="GO:0000981">
    <property type="term" value="F:DNA-binding transcription factor activity, RNA polymerase II-specific"/>
    <property type="evidence" value="ECO:0007669"/>
    <property type="project" value="TreeGrafter"/>
</dbReference>
<name>A0A0D4RCF3_TERTR</name>
<evidence type="ECO:0000313" key="6">
    <source>
        <dbReference type="EMBL" id="AJV21316.1"/>
    </source>
</evidence>
<feature type="region of interest" description="Disordered" evidence="4">
    <location>
        <begin position="1"/>
        <end position="23"/>
    </location>
</feature>
<feature type="region of interest" description="Disordered" evidence="4">
    <location>
        <begin position="74"/>
        <end position="156"/>
    </location>
</feature>
<dbReference type="GO" id="GO:0005634">
    <property type="term" value="C:nucleus"/>
    <property type="evidence" value="ECO:0007669"/>
    <property type="project" value="UniProtKB-SubCell"/>
</dbReference>
<reference evidence="6" key="1">
    <citation type="journal article" date="2015" name="Evodevo">
        <title>Mesodermal gene expression during the embryonic and larval development of the articulate brachiopod Terebratalia transversa.</title>
        <authorList>
            <person name="Passamaneck Y.J."/>
            <person name="Hejnol A."/>
            <person name="Martindale M.Q."/>
        </authorList>
    </citation>
    <scope>NUCLEOTIDE SEQUENCE</scope>
</reference>
<dbReference type="PANTHER" id="PTHR11534:SF9">
    <property type="entry name" value="MYOGENIC-DETERMINATION PROTEIN"/>
    <property type="match status" value="1"/>
</dbReference>
<dbReference type="InterPro" id="IPR036638">
    <property type="entry name" value="HLH_DNA-bd_sf"/>
</dbReference>
<dbReference type="CDD" id="cd19699">
    <property type="entry name" value="bHLH_TS_dMYOD_like"/>
    <property type="match status" value="1"/>
</dbReference>
<organism evidence="6">
    <name type="scientific">Terebratalia transversa</name>
    <name type="common">Transverse lampshell</name>
    <dbReference type="NCBI Taxonomy" id="34513"/>
    <lineage>
        <taxon>Eukaryota</taxon>
        <taxon>Metazoa</taxon>
        <taxon>Spiralia</taxon>
        <taxon>Lophotrochozoa</taxon>
        <taxon>Brachiopoda</taxon>
        <taxon>Rhynchonelliformea</taxon>
        <taxon>Rhynchonellata</taxon>
        <taxon>Terebratellidina</taxon>
        <taxon>Laqueoidea</taxon>
        <taxon>Laqueidae</taxon>
        <taxon>Terebratalia</taxon>
    </lineage>
</organism>
<feature type="compositionally biased region" description="Basic and acidic residues" evidence="4">
    <location>
        <begin position="75"/>
        <end position="85"/>
    </location>
</feature>
<dbReference type="SMART" id="SM00520">
    <property type="entry name" value="BASIC"/>
    <property type="match status" value="1"/>
</dbReference>
<dbReference type="SMART" id="SM00353">
    <property type="entry name" value="HLH"/>
    <property type="match status" value="1"/>
</dbReference>
<sequence length="341" mass="37793">MMMTDAHACRYSPTTSVHNPWHGGPPRSYLDMSDPSHIMDISQSYSSASGYDRRPYAGYRSEYYSHFSGGLNGHNVDESGDRSESSPDTVFPQPSKSISKASAAREPTDVRKSQSPRSYGSGNRSGLEGESGDDEKQNQDGSSCKEEVDELSCSDDGGDEHHVLAPGYHGPNRRCLLWACKACKRKTVTIDRRKAATMRERRRLRKVNEAFEVLKRRTCPNPNQRLPKVEILRNAIEYIESLEHLLHGRGQRREDNHDSASTSGSDYMTVNSPNYYTEKLHHYGDLSNYSFNHNSGFEQACGSGGGSSSLDCLTMIVDSITPKGASPILNNASMNGSDRPL</sequence>
<feature type="compositionally biased region" description="Polar residues" evidence="4">
    <location>
        <begin position="86"/>
        <end position="100"/>
    </location>
</feature>
<protein>
    <submittedName>
        <fullName evidence="6">MyoD</fullName>
    </submittedName>
</protein>
<keyword evidence="2" id="KW-0238">DNA-binding</keyword>
<accession>A0A0D4RCF3</accession>
<evidence type="ECO:0000256" key="4">
    <source>
        <dbReference type="SAM" id="MobiDB-lite"/>
    </source>
</evidence>
<dbReference type="AlphaFoldDB" id="A0A0D4RCF3"/>
<dbReference type="Gene3D" id="4.10.280.10">
    <property type="entry name" value="Helix-loop-helix DNA-binding domain"/>
    <property type="match status" value="1"/>
</dbReference>
<evidence type="ECO:0000256" key="3">
    <source>
        <dbReference type="ARBA" id="ARBA00023242"/>
    </source>
</evidence>
<dbReference type="EMBL" id="KP168461">
    <property type="protein sequence ID" value="AJV21316.1"/>
    <property type="molecule type" value="mRNA"/>
</dbReference>
<dbReference type="Pfam" id="PF01586">
    <property type="entry name" value="Basic"/>
    <property type="match status" value="1"/>
</dbReference>
<dbReference type="GO" id="GO:0000978">
    <property type="term" value="F:RNA polymerase II cis-regulatory region sequence-specific DNA binding"/>
    <property type="evidence" value="ECO:0007669"/>
    <property type="project" value="TreeGrafter"/>
</dbReference>
<dbReference type="PANTHER" id="PTHR11534">
    <property type="entry name" value="MYOGENIC FACTOR"/>
    <property type="match status" value="1"/>
</dbReference>
<feature type="compositionally biased region" description="Acidic residues" evidence="4">
    <location>
        <begin position="147"/>
        <end position="156"/>
    </location>
</feature>
<feature type="domain" description="BHLH" evidence="5">
    <location>
        <begin position="191"/>
        <end position="242"/>
    </location>
</feature>
<feature type="compositionally biased region" description="Polar residues" evidence="4">
    <location>
        <begin position="113"/>
        <end position="124"/>
    </location>
</feature>
<dbReference type="InterPro" id="IPR039704">
    <property type="entry name" value="Myogenic_factor"/>
</dbReference>
<dbReference type="GO" id="GO:0007517">
    <property type="term" value="P:muscle organ development"/>
    <property type="evidence" value="ECO:0007669"/>
    <property type="project" value="InterPro"/>
</dbReference>
<dbReference type="GO" id="GO:0046983">
    <property type="term" value="F:protein dimerization activity"/>
    <property type="evidence" value="ECO:0007669"/>
    <property type="project" value="InterPro"/>
</dbReference>
<dbReference type="InterPro" id="IPR002546">
    <property type="entry name" value="MyoD_N"/>
</dbReference>
<dbReference type="FunFam" id="4.10.280.10:FF:000005">
    <property type="entry name" value="Myogenic factor"/>
    <property type="match status" value="1"/>
</dbReference>
<comment type="subcellular location">
    <subcellularLocation>
        <location evidence="1">Nucleus</location>
    </subcellularLocation>
</comment>
<dbReference type="Pfam" id="PF00010">
    <property type="entry name" value="HLH"/>
    <property type="match status" value="1"/>
</dbReference>
<feature type="compositionally biased region" description="Basic and acidic residues" evidence="4">
    <location>
        <begin position="134"/>
        <end position="146"/>
    </location>
</feature>
<dbReference type="GO" id="GO:0045663">
    <property type="term" value="P:positive regulation of myoblast differentiation"/>
    <property type="evidence" value="ECO:0007669"/>
    <property type="project" value="TreeGrafter"/>
</dbReference>
<dbReference type="SUPFAM" id="SSF47459">
    <property type="entry name" value="HLH, helix-loop-helix DNA-binding domain"/>
    <property type="match status" value="1"/>
</dbReference>
<dbReference type="PROSITE" id="PS50888">
    <property type="entry name" value="BHLH"/>
    <property type="match status" value="1"/>
</dbReference>
<evidence type="ECO:0000259" key="5">
    <source>
        <dbReference type="PROSITE" id="PS50888"/>
    </source>
</evidence>
<evidence type="ECO:0000256" key="2">
    <source>
        <dbReference type="ARBA" id="ARBA00023125"/>
    </source>
</evidence>
<proteinExistence type="evidence at transcript level"/>
<dbReference type="InterPro" id="IPR011598">
    <property type="entry name" value="bHLH_dom"/>
</dbReference>
<keyword evidence="3" id="KW-0539">Nucleus</keyword>
<gene>
    <name evidence="6" type="primary">MyoD</name>
</gene>
<evidence type="ECO:0000256" key="1">
    <source>
        <dbReference type="ARBA" id="ARBA00004123"/>
    </source>
</evidence>